<evidence type="ECO:0000256" key="4">
    <source>
        <dbReference type="SAM" id="MobiDB-lite"/>
    </source>
</evidence>
<dbReference type="CDD" id="cd03221">
    <property type="entry name" value="ABCF_EF-3"/>
    <property type="match status" value="2"/>
</dbReference>
<feature type="coiled-coil region" evidence="3">
    <location>
        <begin position="580"/>
        <end position="631"/>
    </location>
</feature>
<dbReference type="InterPro" id="IPR027417">
    <property type="entry name" value="P-loop_NTPase"/>
</dbReference>
<dbReference type="PATRIC" id="fig|1423784.4.peg.277"/>
<accession>A0A0R1Z757</accession>
<dbReference type="GO" id="GO:0005524">
    <property type="term" value="F:ATP binding"/>
    <property type="evidence" value="ECO:0007669"/>
    <property type="project" value="UniProtKB-KW"/>
</dbReference>
<dbReference type="Pfam" id="PF00005">
    <property type="entry name" value="ABC_tran"/>
    <property type="match status" value="2"/>
</dbReference>
<dbReference type="GO" id="GO:0003677">
    <property type="term" value="F:DNA binding"/>
    <property type="evidence" value="ECO:0007669"/>
    <property type="project" value="InterPro"/>
</dbReference>
<dbReference type="FunFam" id="3.40.50.300:FF:000011">
    <property type="entry name" value="Putative ABC transporter ATP-binding component"/>
    <property type="match status" value="1"/>
</dbReference>
<dbReference type="Pfam" id="PF16326">
    <property type="entry name" value="ABC_tran_CTD"/>
    <property type="match status" value="1"/>
</dbReference>
<name>A0A0R1Z757_9LACO</name>
<dbReference type="Pfam" id="PF12848">
    <property type="entry name" value="ABC_tran_Xtn"/>
    <property type="match status" value="1"/>
</dbReference>
<dbReference type="GO" id="GO:0016887">
    <property type="term" value="F:ATP hydrolysis activity"/>
    <property type="evidence" value="ECO:0007669"/>
    <property type="project" value="InterPro"/>
</dbReference>
<evidence type="ECO:0000256" key="3">
    <source>
        <dbReference type="SAM" id="Coils"/>
    </source>
</evidence>
<gene>
    <name evidence="6" type="ORF">FC51_GL000279</name>
</gene>
<proteinExistence type="predicted"/>
<dbReference type="AlphaFoldDB" id="A0A0R1Z757"/>
<dbReference type="PROSITE" id="PS50893">
    <property type="entry name" value="ABC_TRANSPORTER_2"/>
    <property type="match status" value="2"/>
</dbReference>
<dbReference type="InterPro" id="IPR003439">
    <property type="entry name" value="ABC_transporter-like_ATP-bd"/>
</dbReference>
<dbReference type="InterPro" id="IPR051309">
    <property type="entry name" value="ABCF_ATPase"/>
</dbReference>
<dbReference type="Gene3D" id="3.40.50.300">
    <property type="entry name" value="P-loop containing nucleotide triphosphate hydrolases"/>
    <property type="match status" value="2"/>
</dbReference>
<evidence type="ECO:0000256" key="1">
    <source>
        <dbReference type="ARBA" id="ARBA00022741"/>
    </source>
</evidence>
<keyword evidence="3" id="KW-0175">Coiled coil</keyword>
<dbReference type="InterPro" id="IPR037118">
    <property type="entry name" value="Val-tRNA_synth_C_sf"/>
</dbReference>
<evidence type="ECO:0000313" key="7">
    <source>
        <dbReference type="Proteomes" id="UP000051957"/>
    </source>
</evidence>
<dbReference type="Proteomes" id="UP000051957">
    <property type="component" value="Unassembled WGS sequence"/>
</dbReference>
<dbReference type="PANTHER" id="PTHR42855">
    <property type="entry name" value="ABC TRANSPORTER ATP-BINDING SUBUNIT"/>
    <property type="match status" value="1"/>
</dbReference>
<dbReference type="SUPFAM" id="SSF52540">
    <property type="entry name" value="P-loop containing nucleoside triphosphate hydrolases"/>
    <property type="match status" value="2"/>
</dbReference>
<feature type="region of interest" description="Disordered" evidence="4">
    <location>
        <begin position="532"/>
        <end position="568"/>
    </location>
</feature>
<dbReference type="InterPro" id="IPR017871">
    <property type="entry name" value="ABC_transporter-like_CS"/>
</dbReference>
<keyword evidence="2" id="KW-0067">ATP-binding</keyword>
<dbReference type="Gene3D" id="1.10.287.380">
    <property type="entry name" value="Valyl-tRNA synthetase, C-terminal domain"/>
    <property type="match status" value="1"/>
</dbReference>
<keyword evidence="1" id="KW-0547">Nucleotide-binding</keyword>
<comment type="caution">
    <text evidence="6">The sequence shown here is derived from an EMBL/GenBank/DDBJ whole genome shotgun (WGS) entry which is preliminary data.</text>
</comment>
<dbReference type="InterPro" id="IPR003593">
    <property type="entry name" value="AAA+_ATPase"/>
</dbReference>
<dbReference type="InterPro" id="IPR032524">
    <property type="entry name" value="ABC_tran_C"/>
</dbReference>
<evidence type="ECO:0000259" key="5">
    <source>
        <dbReference type="PROSITE" id="PS50893"/>
    </source>
</evidence>
<feature type="domain" description="ABC transporter" evidence="5">
    <location>
        <begin position="4"/>
        <end position="255"/>
    </location>
</feature>
<dbReference type="PROSITE" id="PS00211">
    <property type="entry name" value="ABC_TRANSPORTER_1"/>
    <property type="match status" value="1"/>
</dbReference>
<protein>
    <submittedName>
        <fullName evidence="6">ABC transporter-like protein</fullName>
    </submittedName>
</protein>
<reference evidence="6 7" key="1">
    <citation type="journal article" date="2015" name="Genome Announc.">
        <title>Expanding the biotechnology potential of lactobacilli through comparative genomics of 213 strains and associated genera.</title>
        <authorList>
            <person name="Sun Z."/>
            <person name="Harris H.M."/>
            <person name="McCann A."/>
            <person name="Guo C."/>
            <person name="Argimon S."/>
            <person name="Zhang W."/>
            <person name="Yang X."/>
            <person name="Jeffery I.B."/>
            <person name="Cooney J.C."/>
            <person name="Kagawa T.F."/>
            <person name="Liu W."/>
            <person name="Song Y."/>
            <person name="Salvetti E."/>
            <person name="Wrobel A."/>
            <person name="Rasinkangas P."/>
            <person name="Parkhill J."/>
            <person name="Rea M.C."/>
            <person name="O'Sullivan O."/>
            <person name="Ritari J."/>
            <person name="Douillard F.P."/>
            <person name="Paul Ross R."/>
            <person name="Yang R."/>
            <person name="Briner A.E."/>
            <person name="Felis G.E."/>
            <person name="de Vos W.M."/>
            <person name="Barrangou R."/>
            <person name="Klaenhammer T.R."/>
            <person name="Caufield P.W."/>
            <person name="Cui Y."/>
            <person name="Zhang H."/>
            <person name="O'Toole P.W."/>
        </authorList>
    </citation>
    <scope>NUCLEOTIDE SEQUENCE [LARGE SCALE GENOMIC DNA]</scope>
    <source>
        <strain evidence="6 7">DSM 5707</strain>
    </source>
</reference>
<dbReference type="RefSeq" id="WP_057911129.1">
    <property type="nucleotide sequence ID" value="NZ_AZGK01000001.1"/>
</dbReference>
<dbReference type="EMBL" id="AZGK01000001">
    <property type="protein sequence ID" value="KRM47798.1"/>
    <property type="molecule type" value="Genomic_DNA"/>
</dbReference>
<sequence>METMRVENLAKTYGEKTLFDKLNFIINEHDRIGLIGTNGTGKTSLLNALAGIDQDSTGDIITSKTYSIGYLKQDPELDDQLSIMDAVFSGSQDVYQTIRNYEAALKEFSAHPEDEQATKRYTKAEARMNEEDAWNAQNDVKTILNQLKITDYNQKVADLSGGQRRRVGLAQVLIQAPSLLLLDEPTNHLDFDSIDWLENYLAAYKGSLIVVTHDRYFLDHVANKIWELSFGKLYQYDGNYQDYVQQKATRVEGEIQAEHKTQQLYKKELAWMKTGAKARSTKQQARINRFNDLKQNVGTLQVDQDVNISLGQTRLGKEVLKMKDANLTIDGKTILKDFNILIQPNERIGISGENGAGKTSLLNVIAGRLKLDSGIIKIGETVKLAYYTQLTEPIPEDKRVISYLSEVGQQVTDNTGNKISVTELLEEFLFPRFMHGTLIRKLSGGEKRRLYLLKLLMQQPNVLLLDEPTNDLDIATLTVLEDYISKFQGTVITVSHDRYFLDKVADRLLIFQGNGVIEEHRGRFTDYLASLKDQPKQSQNSTKQDSADTAVAADSSDKREVDNDQSQAKKKLTYSEKIEYAHIEDEIESLESQVEEIDQQMQTNGSDYDKLADLQAQKDKLSAEADKKMQRWEYLSEYAE</sequence>
<dbReference type="SMART" id="SM00382">
    <property type="entry name" value="AAA"/>
    <property type="match status" value="2"/>
</dbReference>
<evidence type="ECO:0000313" key="6">
    <source>
        <dbReference type="EMBL" id="KRM47798.1"/>
    </source>
</evidence>
<dbReference type="PANTHER" id="PTHR42855:SF1">
    <property type="entry name" value="ABC TRANSPORTER DOMAIN-CONTAINING PROTEIN"/>
    <property type="match status" value="1"/>
</dbReference>
<feature type="domain" description="ABC transporter" evidence="5">
    <location>
        <begin position="320"/>
        <end position="538"/>
    </location>
</feature>
<evidence type="ECO:0000256" key="2">
    <source>
        <dbReference type="ARBA" id="ARBA00022840"/>
    </source>
</evidence>
<dbReference type="InterPro" id="IPR032781">
    <property type="entry name" value="ABC_tran_Xtn"/>
</dbReference>
<organism evidence="6 7">
    <name type="scientific">Lentilactobacillus parabuchneri DSM 5707 = NBRC 107865</name>
    <dbReference type="NCBI Taxonomy" id="1423784"/>
    <lineage>
        <taxon>Bacteria</taxon>
        <taxon>Bacillati</taxon>
        <taxon>Bacillota</taxon>
        <taxon>Bacilli</taxon>
        <taxon>Lactobacillales</taxon>
        <taxon>Lactobacillaceae</taxon>
        <taxon>Lentilactobacillus</taxon>
    </lineage>
</organism>